<dbReference type="EMBL" id="JBBNAG010000004">
    <property type="protein sequence ID" value="KAK9141221.1"/>
    <property type="molecule type" value="Genomic_DNA"/>
</dbReference>
<protein>
    <submittedName>
        <fullName evidence="1">Uncharacterized protein</fullName>
    </submittedName>
</protein>
<reference evidence="1 2" key="1">
    <citation type="submission" date="2024-01" db="EMBL/GenBank/DDBJ databases">
        <title>Genome assemblies of Stephania.</title>
        <authorList>
            <person name="Yang L."/>
        </authorList>
    </citation>
    <scope>NUCLEOTIDE SEQUENCE [LARGE SCALE GENOMIC DNA]</scope>
    <source>
        <strain evidence="1">JXDWG</strain>
        <tissue evidence="1">Leaf</tissue>
    </source>
</reference>
<comment type="caution">
    <text evidence="1">The sequence shown here is derived from an EMBL/GenBank/DDBJ whole genome shotgun (WGS) entry which is preliminary data.</text>
</comment>
<name>A0AAP0PHQ6_9MAGN</name>
<dbReference type="Proteomes" id="UP001419268">
    <property type="component" value="Unassembled WGS sequence"/>
</dbReference>
<evidence type="ECO:0000313" key="2">
    <source>
        <dbReference type="Proteomes" id="UP001419268"/>
    </source>
</evidence>
<gene>
    <name evidence="1" type="ORF">Scep_010902</name>
</gene>
<dbReference type="AlphaFoldDB" id="A0AAP0PHQ6"/>
<sequence>MARPCTSWRFLFRFPPIELSLSHVLQAQMLVFQSNPNKYCQISLAIDTWFELLQRMQLVGCEK</sequence>
<keyword evidence="2" id="KW-1185">Reference proteome</keyword>
<accession>A0AAP0PHQ6</accession>
<proteinExistence type="predicted"/>
<organism evidence="1 2">
    <name type="scientific">Stephania cephalantha</name>
    <dbReference type="NCBI Taxonomy" id="152367"/>
    <lineage>
        <taxon>Eukaryota</taxon>
        <taxon>Viridiplantae</taxon>
        <taxon>Streptophyta</taxon>
        <taxon>Embryophyta</taxon>
        <taxon>Tracheophyta</taxon>
        <taxon>Spermatophyta</taxon>
        <taxon>Magnoliopsida</taxon>
        <taxon>Ranunculales</taxon>
        <taxon>Menispermaceae</taxon>
        <taxon>Menispermoideae</taxon>
        <taxon>Cissampelideae</taxon>
        <taxon>Stephania</taxon>
    </lineage>
</organism>
<evidence type="ECO:0000313" key="1">
    <source>
        <dbReference type="EMBL" id="KAK9141221.1"/>
    </source>
</evidence>